<keyword evidence="4 6" id="KW-1133">Transmembrane helix</keyword>
<keyword evidence="3 6" id="KW-0812">Transmembrane</keyword>
<feature type="transmembrane region" description="Helical" evidence="6">
    <location>
        <begin position="524"/>
        <end position="544"/>
    </location>
</feature>
<dbReference type="SUPFAM" id="SSF103473">
    <property type="entry name" value="MFS general substrate transporter"/>
    <property type="match status" value="1"/>
</dbReference>
<proteinExistence type="predicted"/>
<evidence type="ECO:0000256" key="4">
    <source>
        <dbReference type="ARBA" id="ARBA00022989"/>
    </source>
</evidence>
<dbReference type="AlphaFoldDB" id="A0A034VXB3"/>
<feature type="transmembrane region" description="Helical" evidence="6">
    <location>
        <begin position="463"/>
        <end position="482"/>
    </location>
</feature>
<dbReference type="PROSITE" id="PS50850">
    <property type="entry name" value="MFS"/>
    <property type="match status" value="1"/>
</dbReference>
<dbReference type="InterPro" id="IPR020846">
    <property type="entry name" value="MFS_dom"/>
</dbReference>
<feature type="transmembrane region" description="Helical" evidence="6">
    <location>
        <begin position="409"/>
        <end position="430"/>
    </location>
</feature>
<reference evidence="8" key="1">
    <citation type="journal article" date="2014" name="BMC Genomics">
        <title>Characterizing the developmental transcriptome of the oriental fruit fly, Bactrocera dorsalis (Diptera: Tephritidae) through comparative genomic analysis with Drosophila melanogaster utilizing modENCODE datasets.</title>
        <authorList>
            <person name="Geib S.M."/>
            <person name="Calla B."/>
            <person name="Hall B."/>
            <person name="Hou S."/>
            <person name="Manoukis N.C."/>
        </authorList>
    </citation>
    <scope>NUCLEOTIDE SEQUENCE</scope>
    <source>
        <strain evidence="8">Punador</strain>
    </source>
</reference>
<feature type="transmembrane region" description="Helical" evidence="6">
    <location>
        <begin position="67"/>
        <end position="94"/>
    </location>
</feature>
<dbReference type="EMBL" id="GAKP01012784">
    <property type="protein sequence ID" value="JAC46168.1"/>
    <property type="molecule type" value="Transcribed_RNA"/>
</dbReference>
<evidence type="ECO:0000259" key="7">
    <source>
        <dbReference type="PROSITE" id="PS50850"/>
    </source>
</evidence>
<feature type="transmembrane region" description="Helical" evidence="6">
    <location>
        <begin position="160"/>
        <end position="180"/>
    </location>
</feature>
<comment type="subcellular location">
    <subcellularLocation>
        <location evidence="1">Membrane</location>
        <topology evidence="1">Multi-pass membrane protein</topology>
    </subcellularLocation>
</comment>
<organism evidence="8">
    <name type="scientific">Bactrocera dorsalis</name>
    <name type="common">Oriental fruit fly</name>
    <name type="synonym">Dacus dorsalis</name>
    <dbReference type="NCBI Taxonomy" id="27457"/>
    <lineage>
        <taxon>Eukaryota</taxon>
        <taxon>Metazoa</taxon>
        <taxon>Ecdysozoa</taxon>
        <taxon>Arthropoda</taxon>
        <taxon>Hexapoda</taxon>
        <taxon>Insecta</taxon>
        <taxon>Pterygota</taxon>
        <taxon>Neoptera</taxon>
        <taxon>Endopterygota</taxon>
        <taxon>Diptera</taxon>
        <taxon>Brachycera</taxon>
        <taxon>Muscomorpha</taxon>
        <taxon>Tephritoidea</taxon>
        <taxon>Tephritidae</taxon>
        <taxon>Bactrocera</taxon>
        <taxon>Bactrocera</taxon>
    </lineage>
</organism>
<evidence type="ECO:0000256" key="5">
    <source>
        <dbReference type="ARBA" id="ARBA00023136"/>
    </source>
</evidence>
<feature type="transmembrane region" description="Helical" evidence="6">
    <location>
        <begin position="235"/>
        <end position="254"/>
    </location>
</feature>
<feature type="domain" description="Major facilitator superfamily (MFS) profile" evidence="7">
    <location>
        <begin position="69"/>
        <end position="549"/>
    </location>
</feature>
<feature type="transmembrane region" description="Helical" evidence="6">
    <location>
        <begin position="437"/>
        <end position="457"/>
    </location>
</feature>
<dbReference type="PANTHER" id="PTHR23511:SF37">
    <property type="entry name" value="MAJOR FACILITATOR SUPERFAMILY (MFS) PROFILE DOMAIN-CONTAINING PROTEIN-RELATED"/>
    <property type="match status" value="1"/>
</dbReference>
<feature type="transmembrane region" description="Helical" evidence="6">
    <location>
        <begin position="106"/>
        <end position="126"/>
    </location>
</feature>
<sequence length="552" mass="61759">AEFRIIKLELVLSIKALSVTIIIFLFLSKMATTIFTLDAKTVNRIREPGTYTFTEALALTNFGKFNYILILISGLVTGTMVLETSSIGFVLPIAQCELQLTNRDKGILSTINFVGIIASSHLWGFFADTKGRRHVLWSTLLVAFVSTVFSSFAQNFWTMVLLRFLNGFFGSSTAIIYAYLGEFHAPKTRSRAIMCSAVICSAGAMLLPMIAYLVINQDWVLPLTFLRINYRPWRVFLIVCGVPGLLCSIIIYILPESPKFLLTIGEETKAIQVLQKMHRWNNGKETLRITHILPDDDTSIITPKVNNCDSSSNFALVFLQTMWSQTAPLFQRKYLQVTIIICNIQFWALVAANGLYMWFPQTINSVMAFIQEHPGEHKKICEIVYDQQETFYKTDGTIECVKKLETSTFYYALIMEILYASSFAVVGFIINRVGKILILFIIILFFTSCGLASVFIVNPVIAAYLYVLFFVVGVSTIVLNAITIDLYPTHLRAMASCISLLVGRVGSIAGANVAGALMGHHCEWNFYICCGGLFICAFLALLLARKNVHGES</sequence>
<dbReference type="InterPro" id="IPR011701">
    <property type="entry name" value="MFS"/>
</dbReference>
<evidence type="ECO:0000256" key="2">
    <source>
        <dbReference type="ARBA" id="ARBA00022448"/>
    </source>
</evidence>
<evidence type="ECO:0000256" key="3">
    <source>
        <dbReference type="ARBA" id="ARBA00022692"/>
    </source>
</evidence>
<feature type="non-terminal residue" evidence="8">
    <location>
        <position position="1"/>
    </location>
</feature>
<evidence type="ECO:0000313" key="8">
    <source>
        <dbReference type="EMBL" id="JAC46168.1"/>
    </source>
</evidence>
<keyword evidence="5 6" id="KW-0472">Membrane</keyword>
<evidence type="ECO:0000256" key="1">
    <source>
        <dbReference type="ARBA" id="ARBA00004141"/>
    </source>
</evidence>
<accession>A0A034VXB3</accession>
<dbReference type="GO" id="GO:0016020">
    <property type="term" value="C:membrane"/>
    <property type="evidence" value="ECO:0007669"/>
    <property type="project" value="UniProtKB-SubCell"/>
</dbReference>
<keyword evidence="2" id="KW-0813">Transport</keyword>
<feature type="transmembrane region" description="Helical" evidence="6">
    <location>
        <begin position="494"/>
        <end position="518"/>
    </location>
</feature>
<feature type="transmembrane region" description="Helical" evidence="6">
    <location>
        <begin position="334"/>
        <end position="359"/>
    </location>
</feature>
<gene>
    <name evidence="8" type="primary">SV2A</name>
</gene>
<protein>
    <submittedName>
        <fullName evidence="8">Synaptic vesicle glycoprotein 2A</fullName>
    </submittedName>
</protein>
<name>A0A034VXB3_BACDO</name>
<dbReference type="GO" id="GO:0022857">
    <property type="term" value="F:transmembrane transporter activity"/>
    <property type="evidence" value="ECO:0007669"/>
    <property type="project" value="InterPro"/>
</dbReference>
<dbReference type="Gene3D" id="1.20.1250.20">
    <property type="entry name" value="MFS general substrate transporter like domains"/>
    <property type="match status" value="1"/>
</dbReference>
<dbReference type="InterPro" id="IPR036259">
    <property type="entry name" value="MFS_trans_sf"/>
</dbReference>
<feature type="transmembrane region" description="Helical" evidence="6">
    <location>
        <begin position="16"/>
        <end position="37"/>
    </location>
</feature>
<dbReference type="Pfam" id="PF07690">
    <property type="entry name" value="MFS_1"/>
    <property type="match status" value="1"/>
</dbReference>
<dbReference type="PANTHER" id="PTHR23511">
    <property type="entry name" value="SYNAPTIC VESICLE GLYCOPROTEIN 2"/>
    <property type="match status" value="1"/>
</dbReference>
<evidence type="ECO:0000256" key="6">
    <source>
        <dbReference type="SAM" id="Phobius"/>
    </source>
</evidence>
<dbReference type="OrthoDB" id="10262656at2759"/>
<feature type="transmembrane region" description="Helical" evidence="6">
    <location>
        <begin position="135"/>
        <end position="154"/>
    </location>
</feature>
<feature type="transmembrane region" description="Helical" evidence="6">
    <location>
        <begin position="192"/>
        <end position="215"/>
    </location>
</feature>